<keyword evidence="1" id="KW-0812">Transmembrane</keyword>
<dbReference type="AlphaFoldDB" id="A0A3B7MU67"/>
<keyword evidence="1" id="KW-1133">Transmembrane helix</keyword>
<reference evidence="2 3" key="1">
    <citation type="submission" date="2018-09" db="EMBL/GenBank/DDBJ databases">
        <title>Genome sequencing of strain 6GH32-13.</title>
        <authorList>
            <person name="Weon H.-Y."/>
            <person name="Heo J."/>
            <person name="Kwon S.-W."/>
        </authorList>
    </citation>
    <scope>NUCLEOTIDE SEQUENCE [LARGE SCALE GENOMIC DNA]</scope>
    <source>
        <strain evidence="2 3">5GH32-13</strain>
    </source>
</reference>
<accession>A0A3B7MU67</accession>
<evidence type="ECO:0000256" key="1">
    <source>
        <dbReference type="SAM" id="Phobius"/>
    </source>
</evidence>
<protein>
    <recommendedName>
        <fullName evidence="4">Transmembrane protein</fullName>
    </recommendedName>
</protein>
<organism evidence="2 3">
    <name type="scientific">Paraflavitalea soli</name>
    <dbReference type="NCBI Taxonomy" id="2315862"/>
    <lineage>
        <taxon>Bacteria</taxon>
        <taxon>Pseudomonadati</taxon>
        <taxon>Bacteroidota</taxon>
        <taxon>Chitinophagia</taxon>
        <taxon>Chitinophagales</taxon>
        <taxon>Chitinophagaceae</taxon>
        <taxon>Paraflavitalea</taxon>
    </lineage>
</organism>
<name>A0A3B7MU67_9BACT</name>
<gene>
    <name evidence="2" type="ORF">D3H65_14775</name>
</gene>
<keyword evidence="3" id="KW-1185">Reference proteome</keyword>
<proteinExistence type="predicted"/>
<dbReference type="EMBL" id="CP032157">
    <property type="protein sequence ID" value="AXY75165.1"/>
    <property type="molecule type" value="Genomic_DNA"/>
</dbReference>
<sequence>MQRYSNFLADKNHKIVMWKNWEMLQNCKGPRCYFSRIRVKLLFHCQVVWAGCFFSAVTVVWGGNAWGRVLFAVCKKPIATTSTSKTNKVNLSLFIVKLDLGIKVILKRRKAFFISYASLEAVFIDIFV</sequence>
<evidence type="ECO:0000313" key="3">
    <source>
        <dbReference type="Proteomes" id="UP000263900"/>
    </source>
</evidence>
<dbReference type="Proteomes" id="UP000263900">
    <property type="component" value="Chromosome"/>
</dbReference>
<dbReference type="KEGG" id="pseg:D3H65_14775"/>
<keyword evidence="1" id="KW-0472">Membrane</keyword>
<evidence type="ECO:0008006" key="4">
    <source>
        <dbReference type="Google" id="ProtNLM"/>
    </source>
</evidence>
<feature type="transmembrane region" description="Helical" evidence="1">
    <location>
        <begin position="41"/>
        <end position="61"/>
    </location>
</feature>
<evidence type="ECO:0000313" key="2">
    <source>
        <dbReference type="EMBL" id="AXY75165.1"/>
    </source>
</evidence>